<keyword evidence="2" id="KW-0812">Transmembrane</keyword>
<dbReference type="Proteomes" id="UP000799767">
    <property type="component" value="Unassembled WGS sequence"/>
</dbReference>
<dbReference type="EMBL" id="MU001640">
    <property type="protein sequence ID" value="KAF2480164.1"/>
    <property type="molecule type" value="Genomic_DNA"/>
</dbReference>
<evidence type="ECO:0000256" key="1">
    <source>
        <dbReference type="SAM" id="MobiDB-lite"/>
    </source>
</evidence>
<keyword evidence="2" id="KW-0472">Membrane</keyword>
<evidence type="ECO:0000313" key="4">
    <source>
        <dbReference type="EMBL" id="KAF2480164.1"/>
    </source>
</evidence>
<sequence length="375" mass="39333">MHFDRQLLYLAFTFCIARSTALPAEELPSPPSTPNPSATKSSPHELRQVLATTATQNALSVLEGALPSSIDSALNSDASSFLATFLHPASSAAAFSHSSFTPSSNPTDTFSSTPASRSSTVATTSSSATPSSSSTTTTPAIIPHTTQTLQSTTRQHAPSTTSTSATTSTTAPAQTTNAPPHSAPSHPISNAAVAGIASSASAAAIVLLLAALYLTRRHKQGKPLLPFALAIPFLNRSASKRSAASSDIYPKSAWLYDPVITPPNHSRRGSEVEQNLLSLDSSGRHSAFLPRHSRGHSADAELEADMGFYEADLGMPSPSFRGGAERSQSPTPFLPEIHVSMDQEGLLGSYNNPAYFGGGGRRGRPMMDDISEDEE</sequence>
<evidence type="ECO:0000313" key="5">
    <source>
        <dbReference type="Proteomes" id="UP000799767"/>
    </source>
</evidence>
<evidence type="ECO:0000256" key="3">
    <source>
        <dbReference type="SAM" id="SignalP"/>
    </source>
</evidence>
<feature type="region of interest" description="Disordered" evidence="1">
    <location>
        <begin position="24"/>
        <end position="43"/>
    </location>
</feature>
<evidence type="ECO:0008006" key="6">
    <source>
        <dbReference type="Google" id="ProtNLM"/>
    </source>
</evidence>
<feature type="transmembrane region" description="Helical" evidence="2">
    <location>
        <begin position="191"/>
        <end position="214"/>
    </location>
</feature>
<keyword evidence="3" id="KW-0732">Signal</keyword>
<keyword evidence="2" id="KW-1133">Transmembrane helix</keyword>
<feature type="compositionally biased region" description="Low complexity" evidence="1">
    <location>
        <begin position="96"/>
        <end position="146"/>
    </location>
</feature>
<name>A0A6A6PKH1_9PEZI</name>
<reference evidence="4" key="1">
    <citation type="journal article" date="2020" name="Stud. Mycol.">
        <title>101 Dothideomycetes genomes: a test case for predicting lifestyles and emergence of pathogens.</title>
        <authorList>
            <person name="Haridas S."/>
            <person name="Albert R."/>
            <person name="Binder M."/>
            <person name="Bloem J."/>
            <person name="Labutti K."/>
            <person name="Salamov A."/>
            <person name="Andreopoulos B."/>
            <person name="Baker S."/>
            <person name="Barry K."/>
            <person name="Bills G."/>
            <person name="Bluhm B."/>
            <person name="Cannon C."/>
            <person name="Castanera R."/>
            <person name="Culley D."/>
            <person name="Daum C."/>
            <person name="Ezra D."/>
            <person name="Gonzalez J."/>
            <person name="Henrissat B."/>
            <person name="Kuo A."/>
            <person name="Liang C."/>
            <person name="Lipzen A."/>
            <person name="Lutzoni F."/>
            <person name="Magnuson J."/>
            <person name="Mondo S."/>
            <person name="Nolan M."/>
            <person name="Ohm R."/>
            <person name="Pangilinan J."/>
            <person name="Park H.-J."/>
            <person name="Ramirez L."/>
            <person name="Alfaro M."/>
            <person name="Sun H."/>
            <person name="Tritt A."/>
            <person name="Yoshinaga Y."/>
            <person name="Zwiers L.-H."/>
            <person name="Turgeon B."/>
            <person name="Goodwin S."/>
            <person name="Spatafora J."/>
            <person name="Crous P."/>
            <person name="Grigoriev I."/>
        </authorList>
    </citation>
    <scope>NUCLEOTIDE SEQUENCE</scope>
    <source>
        <strain evidence="4">CBS 113389</strain>
    </source>
</reference>
<protein>
    <recommendedName>
        <fullName evidence="6">Mid2 domain-containing protein</fullName>
    </recommendedName>
</protein>
<organism evidence="4 5">
    <name type="scientific">Neohortaea acidophila</name>
    <dbReference type="NCBI Taxonomy" id="245834"/>
    <lineage>
        <taxon>Eukaryota</taxon>
        <taxon>Fungi</taxon>
        <taxon>Dikarya</taxon>
        <taxon>Ascomycota</taxon>
        <taxon>Pezizomycotina</taxon>
        <taxon>Dothideomycetes</taxon>
        <taxon>Dothideomycetidae</taxon>
        <taxon>Mycosphaerellales</taxon>
        <taxon>Teratosphaeriaceae</taxon>
        <taxon>Neohortaea</taxon>
    </lineage>
</organism>
<feature type="signal peptide" evidence="3">
    <location>
        <begin position="1"/>
        <end position="21"/>
    </location>
</feature>
<dbReference type="RefSeq" id="XP_033586734.1">
    <property type="nucleotide sequence ID" value="XM_033734556.1"/>
</dbReference>
<feature type="region of interest" description="Disordered" evidence="1">
    <location>
        <begin position="352"/>
        <end position="375"/>
    </location>
</feature>
<accession>A0A6A6PKH1</accession>
<dbReference type="AlphaFoldDB" id="A0A6A6PKH1"/>
<feature type="region of interest" description="Disordered" evidence="1">
    <location>
        <begin position="96"/>
        <end position="186"/>
    </location>
</feature>
<feature type="chain" id="PRO_5025474719" description="Mid2 domain-containing protein" evidence="3">
    <location>
        <begin position="22"/>
        <end position="375"/>
    </location>
</feature>
<evidence type="ECO:0000256" key="2">
    <source>
        <dbReference type="SAM" id="Phobius"/>
    </source>
</evidence>
<gene>
    <name evidence="4" type="ORF">BDY17DRAFT_303347</name>
</gene>
<proteinExistence type="predicted"/>
<dbReference type="GeneID" id="54475558"/>
<feature type="compositionally biased region" description="Polar residues" evidence="1">
    <location>
        <begin position="147"/>
        <end position="156"/>
    </location>
</feature>
<feature type="compositionally biased region" description="Low complexity" evidence="1">
    <location>
        <begin position="157"/>
        <end position="186"/>
    </location>
</feature>
<keyword evidence="5" id="KW-1185">Reference proteome</keyword>